<feature type="domain" description="PAS" evidence="7">
    <location>
        <begin position="186"/>
        <end position="228"/>
    </location>
</feature>
<dbReference type="eggNOG" id="arCOG06918">
    <property type="taxonomic scope" value="Archaea"/>
</dbReference>
<evidence type="ECO:0000256" key="1">
    <source>
        <dbReference type="ARBA" id="ARBA00000085"/>
    </source>
</evidence>
<dbReference type="RefSeq" id="WP_008163022.1">
    <property type="nucleotide sequence ID" value="NZ_AOHX01000039.1"/>
</dbReference>
<keyword evidence="5 9" id="KW-0418">Kinase</keyword>
<feature type="domain" description="Histidine kinase" evidence="6">
    <location>
        <begin position="1046"/>
        <end position="1259"/>
    </location>
</feature>
<dbReference type="InterPro" id="IPR005467">
    <property type="entry name" value="His_kinase_dom"/>
</dbReference>
<dbReference type="Gene3D" id="3.30.565.10">
    <property type="entry name" value="Histidine kinase-like ATPase, C-terminal domain"/>
    <property type="match status" value="1"/>
</dbReference>
<dbReference type="Pfam" id="PF02518">
    <property type="entry name" value="HATPase_c"/>
    <property type="match status" value="1"/>
</dbReference>
<feature type="domain" description="PAC" evidence="8">
    <location>
        <begin position="266"/>
        <end position="318"/>
    </location>
</feature>
<dbReference type="Gene3D" id="1.10.287.130">
    <property type="match status" value="1"/>
</dbReference>
<dbReference type="FunFam" id="3.30.565.10:FF:000006">
    <property type="entry name" value="Sensor histidine kinase WalK"/>
    <property type="match status" value="1"/>
</dbReference>
<dbReference type="InterPro" id="IPR003594">
    <property type="entry name" value="HATPase_dom"/>
</dbReference>
<dbReference type="SMART" id="SM00387">
    <property type="entry name" value="HATPase_c"/>
    <property type="match status" value="1"/>
</dbReference>
<dbReference type="SUPFAM" id="SSF55874">
    <property type="entry name" value="ATPase domain of HSP90 chaperone/DNA topoisomerase II/histidine kinase"/>
    <property type="match status" value="1"/>
</dbReference>
<feature type="domain" description="PAC" evidence="8">
    <location>
        <begin position="744"/>
        <end position="796"/>
    </location>
</feature>
<dbReference type="Gene3D" id="3.30.450.40">
    <property type="match status" value="1"/>
</dbReference>
<dbReference type="NCBIfam" id="TIGR00229">
    <property type="entry name" value="sensory_box"/>
    <property type="match status" value="6"/>
</dbReference>
<feature type="domain" description="PAS" evidence="7">
    <location>
        <begin position="315"/>
        <end position="360"/>
    </location>
</feature>
<dbReference type="EMBL" id="AOHX01000039">
    <property type="protein sequence ID" value="ELY44523.1"/>
    <property type="molecule type" value="Genomic_DNA"/>
</dbReference>
<dbReference type="eggNOG" id="arCOG02358">
    <property type="taxonomic scope" value="Archaea"/>
</dbReference>
<organism evidence="9 10">
    <name type="scientific">Natronorubrum sulfidifaciens JCM 14089</name>
    <dbReference type="NCBI Taxonomy" id="1230460"/>
    <lineage>
        <taxon>Archaea</taxon>
        <taxon>Methanobacteriati</taxon>
        <taxon>Methanobacteriota</taxon>
        <taxon>Stenosarchaea group</taxon>
        <taxon>Halobacteria</taxon>
        <taxon>Halobacteriales</taxon>
        <taxon>Natrialbaceae</taxon>
        <taxon>Natronorubrum</taxon>
    </lineage>
</organism>
<dbReference type="AlphaFoldDB" id="L9W898"/>
<dbReference type="PANTHER" id="PTHR43304:SF1">
    <property type="entry name" value="PAC DOMAIN-CONTAINING PROTEIN"/>
    <property type="match status" value="1"/>
</dbReference>
<dbReference type="Pfam" id="PF00989">
    <property type="entry name" value="PAS"/>
    <property type="match status" value="1"/>
</dbReference>
<dbReference type="PANTHER" id="PTHR43304">
    <property type="entry name" value="PHYTOCHROME-LIKE PROTEIN CPH1"/>
    <property type="match status" value="1"/>
</dbReference>
<dbReference type="PROSITE" id="PS50109">
    <property type="entry name" value="HIS_KIN"/>
    <property type="match status" value="1"/>
</dbReference>
<dbReference type="InterPro" id="IPR003661">
    <property type="entry name" value="HisK_dim/P_dom"/>
</dbReference>
<evidence type="ECO:0000259" key="7">
    <source>
        <dbReference type="PROSITE" id="PS50112"/>
    </source>
</evidence>
<dbReference type="InterPro" id="IPR001610">
    <property type="entry name" value="PAC"/>
</dbReference>
<dbReference type="Pfam" id="PF13188">
    <property type="entry name" value="PAS_8"/>
    <property type="match status" value="1"/>
</dbReference>
<comment type="catalytic activity">
    <reaction evidence="1">
        <text>ATP + protein L-histidine = ADP + protein N-phospho-L-histidine.</text>
        <dbReference type="EC" id="2.7.13.3"/>
    </reaction>
</comment>
<dbReference type="Gene3D" id="3.30.450.20">
    <property type="entry name" value="PAS domain"/>
    <property type="match status" value="7"/>
</dbReference>
<feature type="domain" description="PAS" evidence="7">
    <location>
        <begin position="545"/>
        <end position="589"/>
    </location>
</feature>
<dbReference type="InterPro" id="IPR004358">
    <property type="entry name" value="Sig_transdc_His_kin-like_C"/>
</dbReference>
<feature type="domain" description="PAS" evidence="7">
    <location>
        <begin position="432"/>
        <end position="502"/>
    </location>
</feature>
<dbReference type="InterPro" id="IPR052162">
    <property type="entry name" value="Sensor_kinase/Photoreceptor"/>
</dbReference>
<dbReference type="SUPFAM" id="SSF47384">
    <property type="entry name" value="Homodimeric domain of signal transducing histidine kinase"/>
    <property type="match status" value="1"/>
</dbReference>
<dbReference type="Pfam" id="PF01590">
    <property type="entry name" value="GAF"/>
    <property type="match status" value="1"/>
</dbReference>
<dbReference type="PROSITE" id="PS50113">
    <property type="entry name" value="PAC"/>
    <property type="match status" value="5"/>
</dbReference>
<evidence type="ECO:0000256" key="3">
    <source>
        <dbReference type="ARBA" id="ARBA00022553"/>
    </source>
</evidence>
<dbReference type="InterPro" id="IPR000700">
    <property type="entry name" value="PAS-assoc_C"/>
</dbReference>
<feature type="domain" description="PAC" evidence="8">
    <location>
        <begin position="619"/>
        <end position="669"/>
    </location>
</feature>
<dbReference type="InterPro" id="IPR000014">
    <property type="entry name" value="PAS"/>
</dbReference>
<feature type="domain" description="PAS" evidence="7">
    <location>
        <begin position="793"/>
        <end position="837"/>
    </location>
</feature>
<dbReference type="SMART" id="SM00091">
    <property type="entry name" value="PAS"/>
    <property type="match status" value="7"/>
</dbReference>
<dbReference type="CDD" id="cd00082">
    <property type="entry name" value="HisKA"/>
    <property type="match status" value="1"/>
</dbReference>
<feature type="domain" description="PAC" evidence="8">
    <location>
        <begin position="862"/>
        <end position="914"/>
    </location>
</feature>
<evidence type="ECO:0000256" key="4">
    <source>
        <dbReference type="ARBA" id="ARBA00022679"/>
    </source>
</evidence>
<dbReference type="SUPFAM" id="SSF55781">
    <property type="entry name" value="GAF domain-like"/>
    <property type="match status" value="1"/>
</dbReference>
<dbReference type="PATRIC" id="fig|1230460.4.peg.2334"/>
<name>L9W898_9EURY</name>
<dbReference type="OrthoDB" id="106630at2157"/>
<dbReference type="InterPro" id="IPR035965">
    <property type="entry name" value="PAS-like_dom_sf"/>
</dbReference>
<dbReference type="Pfam" id="PF00512">
    <property type="entry name" value="HisKA"/>
    <property type="match status" value="1"/>
</dbReference>
<dbReference type="EC" id="2.7.13.3" evidence="2"/>
<keyword evidence="4" id="KW-0808">Transferase</keyword>
<dbReference type="InterPro" id="IPR029016">
    <property type="entry name" value="GAF-like_dom_sf"/>
</dbReference>
<dbReference type="SUPFAM" id="SSF55785">
    <property type="entry name" value="PYP-like sensor domain (PAS domain)"/>
    <property type="match status" value="7"/>
</dbReference>
<accession>L9W898</accession>
<feature type="domain" description="PAS" evidence="7">
    <location>
        <begin position="670"/>
        <end position="743"/>
    </location>
</feature>
<dbReference type="InterPro" id="IPR036097">
    <property type="entry name" value="HisK_dim/P_sf"/>
</dbReference>
<dbReference type="STRING" id="1230460.C495_11499"/>
<reference evidence="9 10" key="1">
    <citation type="journal article" date="2014" name="PLoS Genet.">
        <title>Phylogenetically driven sequencing of extremely halophilic archaea reveals strategies for static and dynamic osmo-response.</title>
        <authorList>
            <person name="Becker E.A."/>
            <person name="Seitzer P.M."/>
            <person name="Tritt A."/>
            <person name="Larsen D."/>
            <person name="Krusor M."/>
            <person name="Yao A.I."/>
            <person name="Wu D."/>
            <person name="Madern D."/>
            <person name="Eisen J.A."/>
            <person name="Darling A.E."/>
            <person name="Facciotti M.T."/>
        </authorList>
    </citation>
    <scope>NUCLEOTIDE SEQUENCE [LARGE SCALE GENOMIC DNA]</scope>
    <source>
        <strain evidence="9 10">JCM 14089</strain>
    </source>
</reference>
<dbReference type="eggNOG" id="arCOG02360">
    <property type="taxonomic scope" value="Archaea"/>
</dbReference>
<evidence type="ECO:0000256" key="5">
    <source>
        <dbReference type="ARBA" id="ARBA00022777"/>
    </source>
</evidence>
<dbReference type="Pfam" id="PF08448">
    <property type="entry name" value="PAS_4"/>
    <property type="match status" value="4"/>
</dbReference>
<comment type="caution">
    <text evidence="9">The sequence shown here is derived from an EMBL/GenBank/DDBJ whole genome shotgun (WGS) entry which is preliminary data.</text>
</comment>
<evidence type="ECO:0000259" key="8">
    <source>
        <dbReference type="PROSITE" id="PS50113"/>
    </source>
</evidence>
<dbReference type="SMART" id="SM00086">
    <property type="entry name" value="PAC"/>
    <property type="match status" value="6"/>
</dbReference>
<dbReference type="CDD" id="cd00130">
    <property type="entry name" value="PAS"/>
    <property type="match status" value="6"/>
</dbReference>
<dbReference type="eggNOG" id="arCOG06796">
    <property type="taxonomic scope" value="Archaea"/>
</dbReference>
<evidence type="ECO:0000259" key="6">
    <source>
        <dbReference type="PROSITE" id="PS50109"/>
    </source>
</evidence>
<gene>
    <name evidence="9" type="ORF">C495_11499</name>
</gene>
<dbReference type="InterPro" id="IPR036890">
    <property type="entry name" value="HATPase_C_sf"/>
</dbReference>
<dbReference type="Proteomes" id="UP000011661">
    <property type="component" value="Unassembled WGS sequence"/>
</dbReference>
<dbReference type="InterPro" id="IPR013767">
    <property type="entry name" value="PAS_fold"/>
</dbReference>
<dbReference type="eggNOG" id="arCOG06712">
    <property type="taxonomic scope" value="Archaea"/>
</dbReference>
<dbReference type="GO" id="GO:0000155">
    <property type="term" value="F:phosphorelay sensor kinase activity"/>
    <property type="evidence" value="ECO:0007669"/>
    <property type="project" value="InterPro"/>
</dbReference>
<dbReference type="PROSITE" id="PS50112">
    <property type="entry name" value="PAS"/>
    <property type="match status" value="6"/>
</dbReference>
<evidence type="ECO:0000256" key="2">
    <source>
        <dbReference type="ARBA" id="ARBA00012438"/>
    </source>
</evidence>
<dbReference type="PRINTS" id="PR00344">
    <property type="entry name" value="BCTRLSENSOR"/>
</dbReference>
<dbReference type="SMART" id="SM00065">
    <property type="entry name" value="GAF"/>
    <property type="match status" value="1"/>
</dbReference>
<keyword evidence="3" id="KW-0597">Phosphoprotein</keyword>
<keyword evidence="10" id="KW-1185">Reference proteome</keyword>
<proteinExistence type="predicted"/>
<dbReference type="GO" id="GO:0006355">
    <property type="term" value="P:regulation of DNA-templated transcription"/>
    <property type="evidence" value="ECO:0007669"/>
    <property type="project" value="InterPro"/>
</dbReference>
<evidence type="ECO:0000313" key="10">
    <source>
        <dbReference type="Proteomes" id="UP000011661"/>
    </source>
</evidence>
<dbReference type="InterPro" id="IPR013655">
    <property type="entry name" value="PAS_fold_3"/>
</dbReference>
<dbReference type="eggNOG" id="arCOG02348">
    <property type="taxonomic scope" value="Archaea"/>
</dbReference>
<dbReference type="InterPro" id="IPR003018">
    <property type="entry name" value="GAF"/>
</dbReference>
<evidence type="ECO:0000313" key="9">
    <source>
        <dbReference type="EMBL" id="ELY44523.1"/>
    </source>
</evidence>
<sequence length="1266" mass="142306">MDSSSPRPEATLERCVRQQQAVAALGTRALELDDLEELFREAAETITTTVDTETCAVLESRPDAGVFLLREGYGWDETDASDDSTTVAATADSQAGYTLETGESTVVTDHRIEDRFSETELPRAHDAVSGLCVVIGTAAAPWGVLETQATTRRDFDEGDVAFVEAVGNVLASAIERGQANRRQHEAVALTDTIAETSPIGITVVDTDGEIQFANDRVEDIFGRTEAEITDCRFDDPEWDEISPDGDQLTADELPFSRIVDSETPLFDQISGVLRPNGERIWISVNGAPLFDDHGALDGVVFAIEDVTTQFHRDRRLERYETAVETAHDGIYVLDDERRFELVNESFAELTRFSRLELHGRHASDVFGETFSTVETEQRVGARGPKSPVFEETIIAGPNETRTVESRFDIIVGDDGTEKRVGVVRDVTDRKHLESELETMLDRVTDAFTAIDTDWTYTYVNDHAAALLNVADRELVGETVWEAFPSAVGTRFETEYRNAMATQESTSFEAYSETADAWLEVNLYPSETGLSVYFRDVSDRRAYEQQLQRFERLVETVRDGVYITDSEGRFVFVNDAFVSMSEHTRAALLGAHGSVFFGDRFVDTDEDEWRDLVAGEDDAVAFETTVIGPNGDPRSVQNKFVLFEMEGETGRVGVTRDVTDRKQMEAALRESEQQFRTLAEHLEETIWLAGADPTELFYINPSYEDVYGRSRDSLYEDPLSFLEVVHPDDRERVRTRYLALPEREYDEEFRIGTDDGETRWIHARAVPVSDADGAVVGIVGIDVDITDRKERERRLSKYETIVEAVDDGIYTVDDEDRFTMVNRAYTELTGYSRTALLGAHASLVADADVIERARNLAPEPDETKIESALKTAAGDRVQTEATLTTHVDEESEERRRIGVVRDITERKARQRKLEESRQRYRTLVDHFPNGAVALFDDDLRYTLAGGEMLEELDISRSELIGTCIYDQYPDDVADDIEPKFRAALAGEEHTFEFTYEGRDHLTHTLPVRNDDGEVFAGMLMVQDITTRKEYRRRLEESNERLEQFAYAASHDLQEPLRMVSSYLQLIEDRYGDDLDGDGQEFLEFAVDGAERMRDMIAGLLEFSRIETQGKPFEPIELDDVLADVRRDLGVQIDEHDAEITAASLPRVEGDGNQLRQVFQNLLSNAIEYSGDEPPRIDVSAHRAGSEWVISVRDNGIGIDPDDTDRVFEIFQRLHPVDESAGSGIGLALCERIIERHDGNIWIDSEPGEGATVSFTLPRAQADEPATR</sequence>
<dbReference type="SMART" id="SM00388">
    <property type="entry name" value="HisKA"/>
    <property type="match status" value="1"/>
</dbReference>
<dbReference type="Pfam" id="PF08447">
    <property type="entry name" value="PAS_3"/>
    <property type="match status" value="1"/>
</dbReference>
<feature type="domain" description="PAC" evidence="8">
    <location>
        <begin position="973"/>
        <end position="1035"/>
    </location>
</feature>
<protein>
    <recommendedName>
        <fullName evidence="2">histidine kinase</fullName>
        <ecNumber evidence="2">2.7.13.3</ecNumber>
    </recommendedName>
</protein>
<dbReference type="InterPro" id="IPR013656">
    <property type="entry name" value="PAS_4"/>
</dbReference>